<dbReference type="GO" id="GO:0005739">
    <property type="term" value="C:mitochondrion"/>
    <property type="evidence" value="ECO:0007669"/>
    <property type="project" value="InterPro"/>
</dbReference>
<accession>A0A2M4BQI9</accession>
<reference evidence="2" key="1">
    <citation type="submission" date="2018-01" db="EMBL/GenBank/DDBJ databases">
        <title>An insight into the sialome of Amazonian anophelines.</title>
        <authorList>
            <person name="Ribeiro J.M."/>
            <person name="Scarpassa V."/>
            <person name="Calvo E."/>
        </authorList>
    </citation>
    <scope>NUCLEOTIDE SEQUENCE</scope>
    <source>
        <tissue evidence="2">Salivary glands</tissue>
    </source>
</reference>
<feature type="region of interest" description="Disordered" evidence="1">
    <location>
        <begin position="350"/>
        <end position="396"/>
    </location>
</feature>
<evidence type="ECO:0000313" key="2">
    <source>
        <dbReference type="EMBL" id="MBW55282.1"/>
    </source>
</evidence>
<dbReference type="GO" id="GO:0003723">
    <property type="term" value="F:RNA binding"/>
    <property type="evidence" value="ECO:0007669"/>
    <property type="project" value="TreeGrafter"/>
</dbReference>
<feature type="compositionally biased region" description="Polar residues" evidence="1">
    <location>
        <begin position="363"/>
        <end position="385"/>
    </location>
</feature>
<dbReference type="EMBL" id="GGFJ01006141">
    <property type="protein sequence ID" value="MBW55282.1"/>
    <property type="molecule type" value="Transcribed_RNA"/>
</dbReference>
<evidence type="ECO:0000256" key="1">
    <source>
        <dbReference type="SAM" id="MobiDB-lite"/>
    </source>
</evidence>
<dbReference type="GO" id="GO:0007005">
    <property type="term" value="P:mitochondrion organization"/>
    <property type="evidence" value="ECO:0007669"/>
    <property type="project" value="TreeGrafter"/>
</dbReference>
<dbReference type="PANTHER" id="PTHR14700:SF0">
    <property type="entry name" value="PENTATRICOPEPTIDE REPEAT-CONTAINING PROTEIN 2, MITOCHONDRIAL"/>
    <property type="match status" value="1"/>
</dbReference>
<dbReference type="AlphaFoldDB" id="A0A2M4BQI9"/>
<name>A0A2M4BQI9_9DIPT</name>
<sequence length="396" mass="44801">MFLKSTLALTKAYPSTVSTAFRSLYSAATLGVDGYAAYREKTRTQHLHNVDNFKRKMREFVSGSTTNMIFTEDLKNIIHLLDNTAEDKQLLKDTIARYNRQGKELRFGNYVFGPVIMRACHHLGDHELALDLFQDAGNEGFFDQLSSYQILSDLLYEHGRYREVRELFDSIKSRQVQGGRFPKHCVTLTFAACYKENTPEAFQYAMDLWKEVNSVGHVPMRKATAFAAASALNNGKPEIALEILSTVTKGNYVTIRQLKTICLCSLGRLDDLVPIFRGVLEVKGNFEKKQTFSREVIHRVQEALKQAPESTAGATSVKQDLERMIEFLETNGQLTDETLEQLLCSEIVSTGQQQQRNDGKNNLAESYNTRGGRQQQRPFRSTKGNPSIRPGLSDMN</sequence>
<dbReference type="PANTHER" id="PTHR14700">
    <property type="entry name" value="PENTATRICOPEPTIDE REPEAT-CONTAINING PROTEIN 2, MITOCHONDRIAL"/>
    <property type="match status" value="1"/>
</dbReference>
<dbReference type="InterPro" id="IPR034629">
    <property type="entry name" value="PTCD2"/>
</dbReference>
<protein>
    <submittedName>
        <fullName evidence="2">Putative pentatricopeptide repeat-containing protein 2 mitochondrial</fullName>
    </submittedName>
</protein>
<dbReference type="Gene3D" id="1.25.40.10">
    <property type="entry name" value="Tetratricopeptide repeat domain"/>
    <property type="match status" value="1"/>
</dbReference>
<organism evidence="2">
    <name type="scientific">Anopheles marajoara</name>
    <dbReference type="NCBI Taxonomy" id="58244"/>
    <lineage>
        <taxon>Eukaryota</taxon>
        <taxon>Metazoa</taxon>
        <taxon>Ecdysozoa</taxon>
        <taxon>Arthropoda</taxon>
        <taxon>Hexapoda</taxon>
        <taxon>Insecta</taxon>
        <taxon>Pterygota</taxon>
        <taxon>Neoptera</taxon>
        <taxon>Endopterygota</taxon>
        <taxon>Diptera</taxon>
        <taxon>Nematocera</taxon>
        <taxon>Culicoidea</taxon>
        <taxon>Culicidae</taxon>
        <taxon>Anophelinae</taxon>
        <taxon>Anopheles</taxon>
    </lineage>
</organism>
<dbReference type="GO" id="GO:0050684">
    <property type="term" value="P:regulation of mRNA processing"/>
    <property type="evidence" value="ECO:0007669"/>
    <property type="project" value="InterPro"/>
</dbReference>
<proteinExistence type="predicted"/>
<dbReference type="InterPro" id="IPR011990">
    <property type="entry name" value="TPR-like_helical_dom_sf"/>
</dbReference>